<evidence type="ECO:0000313" key="2">
    <source>
        <dbReference type="EMBL" id="VEL29001.1"/>
    </source>
</evidence>
<dbReference type="AlphaFoldDB" id="A0A3S5A6F8"/>
<organism evidence="2 3">
    <name type="scientific">Protopolystoma xenopodis</name>
    <dbReference type="NCBI Taxonomy" id="117903"/>
    <lineage>
        <taxon>Eukaryota</taxon>
        <taxon>Metazoa</taxon>
        <taxon>Spiralia</taxon>
        <taxon>Lophotrochozoa</taxon>
        <taxon>Platyhelminthes</taxon>
        <taxon>Monogenea</taxon>
        <taxon>Polyopisthocotylea</taxon>
        <taxon>Polystomatidea</taxon>
        <taxon>Polystomatidae</taxon>
        <taxon>Protopolystoma</taxon>
    </lineage>
</organism>
<feature type="region of interest" description="Disordered" evidence="1">
    <location>
        <begin position="25"/>
        <end position="50"/>
    </location>
</feature>
<evidence type="ECO:0000313" key="3">
    <source>
        <dbReference type="Proteomes" id="UP000784294"/>
    </source>
</evidence>
<feature type="compositionally biased region" description="Low complexity" evidence="1">
    <location>
        <begin position="25"/>
        <end position="49"/>
    </location>
</feature>
<reference evidence="2" key="1">
    <citation type="submission" date="2018-11" db="EMBL/GenBank/DDBJ databases">
        <authorList>
            <consortium name="Pathogen Informatics"/>
        </authorList>
    </citation>
    <scope>NUCLEOTIDE SEQUENCE</scope>
</reference>
<keyword evidence="3" id="KW-1185">Reference proteome</keyword>
<feature type="compositionally biased region" description="Polar residues" evidence="1">
    <location>
        <begin position="110"/>
        <end position="132"/>
    </location>
</feature>
<name>A0A3S5A6F8_9PLAT</name>
<dbReference type="Proteomes" id="UP000784294">
    <property type="component" value="Unassembled WGS sequence"/>
</dbReference>
<accession>A0A3S5A6F8</accession>
<gene>
    <name evidence="2" type="ORF">PXEA_LOCUS22441</name>
</gene>
<protein>
    <submittedName>
        <fullName evidence="2">Uncharacterized protein</fullName>
    </submittedName>
</protein>
<dbReference type="EMBL" id="CAAALY010099493">
    <property type="protein sequence ID" value="VEL29001.1"/>
    <property type="molecule type" value="Genomic_DNA"/>
</dbReference>
<feature type="region of interest" description="Disordered" evidence="1">
    <location>
        <begin position="100"/>
        <end position="147"/>
    </location>
</feature>
<proteinExistence type="predicted"/>
<sequence length="195" mass="20397">MLKKAPVITTPTPASSVNIGEAYRSSSGSLGSSTLATNNTAASETTSSTPLCGNELLTQASANRLLAELSSLSAARPLLRCSLGRPSLYRRAELDELDLLSDGDGEGDGNTVNGASSTSIGQDTLSASSTRMGASRRRAALGSDSVDTQSSTTLHRLYAHDLASLQDVLDRRALPGGPSQLIPQLRFEAYFCFSK</sequence>
<evidence type="ECO:0000256" key="1">
    <source>
        <dbReference type="SAM" id="MobiDB-lite"/>
    </source>
</evidence>
<comment type="caution">
    <text evidence="2">The sequence shown here is derived from an EMBL/GenBank/DDBJ whole genome shotgun (WGS) entry which is preliminary data.</text>
</comment>